<accession>A0A7H2BFY3</accession>
<dbReference type="KEGG" id="rter:IDM49_04780"/>
<name>A0A7H2BFY3_9MICC</name>
<reference evidence="1 2" key="1">
    <citation type="submission" date="2020-09" db="EMBL/GenBank/DDBJ databases">
        <title>Investigation of environmental microbes.</title>
        <authorList>
            <person name="Ou Y."/>
            <person name="Kang Q."/>
        </authorList>
    </citation>
    <scope>NUCLEOTIDE SEQUENCE [LARGE SCALE GENOMIC DNA]</scope>
    <source>
        <strain evidence="1 2">KJZ-14</strain>
    </source>
</reference>
<dbReference type="GeneID" id="96623541"/>
<dbReference type="SUPFAM" id="SSF101478">
    <property type="entry name" value="ADP-ribosylglycohydrolase"/>
    <property type="match status" value="1"/>
</dbReference>
<dbReference type="Gene3D" id="1.10.4080.10">
    <property type="entry name" value="ADP-ribosylation/Crystallin J1"/>
    <property type="match status" value="1"/>
</dbReference>
<keyword evidence="1" id="KW-0378">Hydrolase</keyword>
<sequence>MTDRFLAPDATNPRYITTVDAVLAAALTTPPAGSSIAPASSQLLLYTLDGISEVLEWNNEGAAADEFACIWLAFTRWLRTTGAPVSDNVPFALDRPIDALPLMSSSAHQEASVVDILNTGQMQLLSKSSVRHVNSPSVLIWSTAFGLLPVKDYQTVTKLSSHTCALTHGDSRTVLSAMCVALLVRSMASATSDASVEFAVRELRDWLANYSNADFAAQATSVLALVDQALVARNEPLTVEHLRQKFEDARTASQMLAAALYLLLHVERTIAETSTPEDIFNEFLSDVSEIDAALTGNDQQLLYHLVAILLAAAYPTPMTAISNVSEQAHEAIDLLSANWRKQLGIA</sequence>
<keyword evidence="2" id="KW-1185">Reference proteome</keyword>
<evidence type="ECO:0000313" key="2">
    <source>
        <dbReference type="Proteomes" id="UP000516404"/>
    </source>
</evidence>
<proteinExistence type="predicted"/>
<dbReference type="GO" id="GO:0016787">
    <property type="term" value="F:hydrolase activity"/>
    <property type="evidence" value="ECO:0007669"/>
    <property type="project" value="UniProtKB-KW"/>
</dbReference>
<dbReference type="Proteomes" id="UP000516404">
    <property type="component" value="Chromosome"/>
</dbReference>
<organism evidence="1 2">
    <name type="scientific">Rothia terrae</name>
    <dbReference type="NCBI Taxonomy" id="396015"/>
    <lineage>
        <taxon>Bacteria</taxon>
        <taxon>Bacillati</taxon>
        <taxon>Actinomycetota</taxon>
        <taxon>Actinomycetes</taxon>
        <taxon>Micrococcales</taxon>
        <taxon>Micrococcaceae</taxon>
        <taxon>Rothia</taxon>
    </lineage>
</organism>
<dbReference type="Pfam" id="PF03747">
    <property type="entry name" value="ADP_ribosyl_GH"/>
    <property type="match status" value="1"/>
</dbReference>
<evidence type="ECO:0000313" key="1">
    <source>
        <dbReference type="EMBL" id="QNV38579.1"/>
    </source>
</evidence>
<gene>
    <name evidence="1" type="ORF">IDM49_04780</name>
</gene>
<dbReference type="AlphaFoldDB" id="A0A7H2BFY3"/>
<protein>
    <submittedName>
        <fullName evidence="1">ADP-ribosylglycohydrolase family protein</fullName>
    </submittedName>
</protein>
<dbReference type="InterPro" id="IPR005502">
    <property type="entry name" value="Ribosyl_crysJ1"/>
</dbReference>
<dbReference type="RefSeq" id="WP_190725211.1">
    <property type="nucleotide sequence ID" value="NZ_CP061539.1"/>
</dbReference>
<dbReference type="EMBL" id="CP061539">
    <property type="protein sequence ID" value="QNV38579.1"/>
    <property type="molecule type" value="Genomic_DNA"/>
</dbReference>
<dbReference type="InterPro" id="IPR036705">
    <property type="entry name" value="Ribosyl_crysJ1_sf"/>
</dbReference>